<feature type="transmembrane region" description="Helical" evidence="6">
    <location>
        <begin position="367"/>
        <end position="393"/>
    </location>
</feature>
<feature type="transmembrane region" description="Helical" evidence="6">
    <location>
        <begin position="130"/>
        <end position="148"/>
    </location>
</feature>
<keyword evidence="4 6" id="KW-1133">Transmembrane helix</keyword>
<evidence type="ECO:0000313" key="7">
    <source>
        <dbReference type="EMBL" id="OHU95272.1"/>
    </source>
</evidence>
<organism evidence="7 8">
    <name type="scientific">Pseudoalteromonas byunsanensis</name>
    <dbReference type="NCBI Taxonomy" id="327939"/>
    <lineage>
        <taxon>Bacteria</taxon>
        <taxon>Pseudomonadati</taxon>
        <taxon>Pseudomonadota</taxon>
        <taxon>Gammaproteobacteria</taxon>
        <taxon>Alteromonadales</taxon>
        <taxon>Pseudoalteromonadaceae</taxon>
        <taxon>Pseudoalteromonas</taxon>
    </lineage>
</organism>
<evidence type="ECO:0000256" key="4">
    <source>
        <dbReference type="ARBA" id="ARBA00022989"/>
    </source>
</evidence>
<evidence type="ECO:0000256" key="6">
    <source>
        <dbReference type="SAM" id="Phobius"/>
    </source>
</evidence>
<comment type="caution">
    <text evidence="7">The sequence shown here is derived from an EMBL/GenBank/DDBJ whole genome shotgun (WGS) entry which is preliminary data.</text>
</comment>
<dbReference type="InterPro" id="IPR050833">
    <property type="entry name" value="Poly_Biosynth_Transport"/>
</dbReference>
<feature type="transmembrane region" description="Helical" evidence="6">
    <location>
        <begin position="154"/>
        <end position="178"/>
    </location>
</feature>
<reference evidence="7 8" key="1">
    <citation type="submission" date="2016-10" db="EMBL/GenBank/DDBJ databases">
        <title>Pseudoalteromonas amylolytica sp. nov., isolated from the surface seawater.</title>
        <authorList>
            <person name="Wu Y.-H."/>
            <person name="Cheng H."/>
            <person name="Jin X.-B."/>
            <person name="Wang C.-S."/>
            <person name="Xu X.-W."/>
        </authorList>
    </citation>
    <scope>NUCLEOTIDE SEQUENCE [LARGE SCALE GENOMIC DNA]</scope>
    <source>
        <strain evidence="7 8">JCM 12483</strain>
    </source>
</reference>
<feature type="transmembrane region" description="Helical" evidence="6">
    <location>
        <begin position="69"/>
        <end position="88"/>
    </location>
</feature>
<dbReference type="Proteomes" id="UP000180253">
    <property type="component" value="Unassembled WGS sequence"/>
</dbReference>
<evidence type="ECO:0000256" key="5">
    <source>
        <dbReference type="ARBA" id="ARBA00023136"/>
    </source>
</evidence>
<proteinExistence type="predicted"/>
<feature type="transmembrane region" description="Helical" evidence="6">
    <location>
        <begin position="5"/>
        <end position="23"/>
    </location>
</feature>
<dbReference type="PANTHER" id="PTHR30250:SF28">
    <property type="entry name" value="POLYSACCHARIDE BIOSYNTHESIS PROTEIN"/>
    <property type="match status" value="1"/>
</dbReference>
<keyword evidence="3 6" id="KW-0812">Transmembrane</keyword>
<evidence type="ECO:0000256" key="2">
    <source>
        <dbReference type="ARBA" id="ARBA00022475"/>
    </source>
</evidence>
<feature type="transmembrane region" description="Helical" evidence="6">
    <location>
        <begin position="341"/>
        <end position="361"/>
    </location>
</feature>
<evidence type="ECO:0008006" key="9">
    <source>
        <dbReference type="Google" id="ProtNLM"/>
    </source>
</evidence>
<sequence length="402" mass="45770">MKGGVLVILINIASYPILTSLYSPEDYGLFSIFLYTSMLFSTISLGRLELFIPSQLCEKKYKLAFNASINNLLFVSLLSIPIGIAILYSSESPVFQVLSLSLVVFLGGANQLVISILLRDGNYAHYNATLISQVFSSVTLQLVLYFLFPYWETLVFGYMVSFLFSIFCLNRKLVVNLLSNYKFDYFEYVIFLKENKKSWLPNSFQSLLNVVSIYILAQGVNVLGGAKEVGYFSLCHKLLVIPVRVFGNSSKQALLKELSLINVEDAFRTVVKTTCLLGVLSFLSFLIIGLVAPYIIKHVFGEEWQGVIDYIFPISIWLSFTVLYTPTIALCNVFKDVRGHLYYELINLLSRVVILAFFYYYEVGFGVINYLYFTSALSCFLILLFIFFALFYFRRKSAYEGS</sequence>
<feature type="transmembrane region" description="Helical" evidence="6">
    <location>
        <begin position="29"/>
        <end position="48"/>
    </location>
</feature>
<feature type="transmembrane region" description="Helical" evidence="6">
    <location>
        <begin position="275"/>
        <end position="296"/>
    </location>
</feature>
<evidence type="ECO:0000256" key="3">
    <source>
        <dbReference type="ARBA" id="ARBA00022692"/>
    </source>
</evidence>
<dbReference type="GO" id="GO:0005886">
    <property type="term" value="C:plasma membrane"/>
    <property type="evidence" value="ECO:0007669"/>
    <property type="project" value="UniProtKB-SubCell"/>
</dbReference>
<feature type="transmembrane region" description="Helical" evidence="6">
    <location>
        <begin position="94"/>
        <end position="118"/>
    </location>
</feature>
<accession>A0A1S1N6H7</accession>
<gene>
    <name evidence="7" type="ORF">BIW53_11170</name>
</gene>
<evidence type="ECO:0000256" key="1">
    <source>
        <dbReference type="ARBA" id="ARBA00004651"/>
    </source>
</evidence>
<keyword evidence="2" id="KW-1003">Cell membrane</keyword>
<keyword evidence="5 6" id="KW-0472">Membrane</keyword>
<dbReference type="PANTHER" id="PTHR30250">
    <property type="entry name" value="PST FAMILY PREDICTED COLANIC ACID TRANSPORTER"/>
    <property type="match status" value="1"/>
</dbReference>
<dbReference type="EMBL" id="MNAN01000031">
    <property type="protein sequence ID" value="OHU95272.1"/>
    <property type="molecule type" value="Genomic_DNA"/>
</dbReference>
<comment type="subcellular location">
    <subcellularLocation>
        <location evidence="1">Cell membrane</location>
        <topology evidence="1">Multi-pass membrane protein</topology>
    </subcellularLocation>
</comment>
<dbReference type="AlphaFoldDB" id="A0A1S1N6H7"/>
<dbReference type="STRING" id="327939.BIW53_11170"/>
<keyword evidence="8" id="KW-1185">Reference proteome</keyword>
<name>A0A1S1N6H7_9GAMM</name>
<feature type="transmembrane region" description="Helical" evidence="6">
    <location>
        <begin position="316"/>
        <end position="334"/>
    </location>
</feature>
<protein>
    <recommendedName>
        <fullName evidence="9">Polysaccharide biosynthesis protein C-terminal domain-containing protein</fullName>
    </recommendedName>
</protein>
<evidence type="ECO:0000313" key="8">
    <source>
        <dbReference type="Proteomes" id="UP000180253"/>
    </source>
</evidence>